<feature type="compositionally biased region" description="Basic and acidic residues" evidence="6">
    <location>
        <begin position="493"/>
        <end position="505"/>
    </location>
</feature>
<comment type="similarity">
    <text evidence="1 5">Belongs to the glycosyl hydrolase 43 family.</text>
</comment>
<dbReference type="PROSITE" id="PS51318">
    <property type="entry name" value="TAT"/>
    <property type="match status" value="1"/>
</dbReference>
<evidence type="ECO:0000313" key="8">
    <source>
        <dbReference type="EMBL" id="MEE6308720.1"/>
    </source>
</evidence>
<dbReference type="EMBL" id="JAZGQL010000012">
    <property type="protein sequence ID" value="MEE6308720.1"/>
    <property type="molecule type" value="Genomic_DNA"/>
</dbReference>
<dbReference type="SUPFAM" id="SSF110221">
    <property type="entry name" value="AbfB domain"/>
    <property type="match status" value="1"/>
</dbReference>
<dbReference type="Gene3D" id="2.115.10.20">
    <property type="entry name" value="Glycosyl hydrolase domain, family 43"/>
    <property type="match status" value="1"/>
</dbReference>
<dbReference type="Pfam" id="PF05270">
    <property type="entry name" value="AbfB"/>
    <property type="match status" value="1"/>
</dbReference>
<keyword evidence="4 5" id="KW-0326">Glycosidase</keyword>
<dbReference type="InterPro" id="IPR006710">
    <property type="entry name" value="Glyco_hydro_43"/>
</dbReference>
<dbReference type="RefSeq" id="WP_331209001.1">
    <property type="nucleotide sequence ID" value="NZ_JAZGQL010000012.1"/>
</dbReference>
<feature type="domain" description="Alpha-L-arabinofuranosidase B arabinose-binding" evidence="7">
    <location>
        <begin position="375"/>
        <end position="504"/>
    </location>
</feature>
<dbReference type="InterPro" id="IPR006311">
    <property type="entry name" value="TAT_signal"/>
</dbReference>
<accession>A0ABU7SLT7</accession>
<feature type="region of interest" description="Disordered" evidence="6">
    <location>
        <begin position="480"/>
        <end position="505"/>
    </location>
</feature>
<sequence>MSTDGVSRRGLLHAAGSGLVVAGAAGALPLAAGDAAWAAPDTGPAPGTDRRAESAGLTTRNPLVAQRADPFITRPVRGMYYLTGSVPEYDRIVVRGASTLDGLADARERTVWRRPAAGPMGGYIWAPELHHIDGRWYIYFAAGDSDNPFRIRTYVLESAEPDPRTAAGWVLRGQLVTAWDTFTLDATTFAHRGVRYLLWAQSEPGIATNSNLYIAAMASPLAIQGDPVRIAVPTLPWEVQGFRVNEGPAVLVRNGRVFVTFSASATDARYCMGLLTADENADLLDARSWTKSAQPVFATNENTRRYGPGHNSFTVAEDGETDVLVYHARDYRDITGDPLFDPNRHTRVQRLYWNTDGTPSFGVPVGDGGPVLRFSPLDAPEAYVRHFGYLLRVEGGVRDVADTQFRLVPGFTGPDRVAVQSVNFPDRYARLDGTVLRIDPYEDSDAYAAAASFVRVRGLADRGAVSLRLAEDPDRYVTHDGNGRLTVGRPGNRRADRERATFRIR</sequence>
<dbReference type="CDD" id="cd18817">
    <property type="entry name" value="GH43f_LbAraf43-like"/>
    <property type="match status" value="1"/>
</dbReference>
<dbReference type="Gene3D" id="2.80.10.50">
    <property type="match status" value="1"/>
</dbReference>
<dbReference type="PANTHER" id="PTHR43817:SF1">
    <property type="entry name" value="HYDROLASE, FAMILY 43, PUTATIVE (AFU_ORTHOLOGUE AFUA_3G01660)-RELATED"/>
    <property type="match status" value="1"/>
</dbReference>
<evidence type="ECO:0000256" key="2">
    <source>
        <dbReference type="ARBA" id="ARBA00022729"/>
    </source>
</evidence>
<evidence type="ECO:0000256" key="6">
    <source>
        <dbReference type="SAM" id="MobiDB-lite"/>
    </source>
</evidence>
<dbReference type="PANTHER" id="PTHR43817">
    <property type="entry name" value="GLYCOSYL HYDROLASE"/>
    <property type="match status" value="1"/>
</dbReference>
<evidence type="ECO:0000256" key="4">
    <source>
        <dbReference type="ARBA" id="ARBA00023295"/>
    </source>
</evidence>
<evidence type="ECO:0000256" key="3">
    <source>
        <dbReference type="ARBA" id="ARBA00022801"/>
    </source>
</evidence>
<dbReference type="InterPro" id="IPR007934">
    <property type="entry name" value="AbfB_ABD"/>
</dbReference>
<evidence type="ECO:0000313" key="9">
    <source>
        <dbReference type="EMBL" id="MEE6310664.1"/>
    </source>
</evidence>
<dbReference type="SUPFAM" id="SSF75005">
    <property type="entry name" value="Arabinanase/levansucrase/invertase"/>
    <property type="match status" value="1"/>
</dbReference>
<feature type="region of interest" description="Disordered" evidence="6">
    <location>
        <begin position="39"/>
        <end position="60"/>
    </location>
</feature>
<keyword evidence="2" id="KW-0732">Signal</keyword>
<dbReference type="CDD" id="cd23265">
    <property type="entry name" value="beta-trefoil_ABD_ABFB-like"/>
    <property type="match status" value="1"/>
</dbReference>
<protein>
    <submittedName>
        <fullName evidence="9">Family 43 glycosylhydrolase</fullName>
    </submittedName>
</protein>
<evidence type="ECO:0000313" key="10">
    <source>
        <dbReference type="Proteomes" id="UP001339911"/>
    </source>
</evidence>
<evidence type="ECO:0000259" key="7">
    <source>
        <dbReference type="Pfam" id="PF05270"/>
    </source>
</evidence>
<dbReference type="InterPro" id="IPR023296">
    <property type="entry name" value="Glyco_hydro_beta-prop_sf"/>
</dbReference>
<organism evidence="9 10">
    <name type="scientific">Plantactinospora veratri</name>
    <dbReference type="NCBI Taxonomy" id="1436122"/>
    <lineage>
        <taxon>Bacteria</taxon>
        <taxon>Bacillati</taxon>
        <taxon>Actinomycetota</taxon>
        <taxon>Actinomycetes</taxon>
        <taxon>Micromonosporales</taxon>
        <taxon>Micromonosporaceae</taxon>
        <taxon>Plantactinospora</taxon>
    </lineage>
</organism>
<evidence type="ECO:0000256" key="1">
    <source>
        <dbReference type="ARBA" id="ARBA00009865"/>
    </source>
</evidence>
<gene>
    <name evidence="8" type="ORF">V1634_17965</name>
    <name evidence="9" type="ORF">V1634_27865</name>
</gene>
<keyword evidence="3 5" id="KW-0378">Hydrolase</keyword>
<proteinExistence type="inferred from homology"/>
<dbReference type="Proteomes" id="UP001339911">
    <property type="component" value="Unassembled WGS sequence"/>
</dbReference>
<comment type="caution">
    <text evidence="9">The sequence shown here is derived from an EMBL/GenBank/DDBJ whole genome shotgun (WGS) entry which is preliminary data.</text>
</comment>
<dbReference type="EMBL" id="JAZGQL010000027">
    <property type="protein sequence ID" value="MEE6310664.1"/>
    <property type="molecule type" value="Genomic_DNA"/>
</dbReference>
<dbReference type="InterPro" id="IPR036195">
    <property type="entry name" value="AbfB_ABD_sf"/>
</dbReference>
<keyword evidence="10" id="KW-1185">Reference proteome</keyword>
<reference evidence="9 10" key="1">
    <citation type="submission" date="2024-01" db="EMBL/GenBank/DDBJ databases">
        <title>Genome insights into Plantactinospora veratri sp. nov.</title>
        <authorList>
            <person name="Wang L."/>
        </authorList>
    </citation>
    <scope>NUCLEOTIDE SEQUENCE [LARGE SCALE GENOMIC DNA]</scope>
    <source>
        <strain evidence="9 10">NEAU-FHS4</strain>
    </source>
</reference>
<name>A0ABU7SLT7_9ACTN</name>
<evidence type="ECO:0000256" key="5">
    <source>
        <dbReference type="RuleBase" id="RU361187"/>
    </source>
</evidence>
<dbReference type="Pfam" id="PF04616">
    <property type="entry name" value="Glyco_hydro_43"/>
    <property type="match status" value="1"/>
</dbReference>